<sequence length="802" mass="93266">MDKKKNKTSSAEKDISKSFYINDMEHVICEDHIKKHTISRKTSYTYSFKVNNHNMKSLKIKIDCKGVKKGFVLLKMANELNELVVSTCTDIREVGKDSWIEFNFPAILTHSNKYLTLIVEFDGDKEIALLLGRRDLPCVKYTYEKLSEEIEDAIERYTYRLDEIYNSSGWKVLAGVYKFRDKVVRPVLKIIKKPFKVIKFILKLFKPSNIKNAAKVLKNDGFKALIRLIINKSRETEDNRFNYELWLKTHDVTNEQIDRQRDYKFDYEPKISILVPTYNTPENFLVEMIESVNEQTYTNWELCIADASNNEETRKVLARYEGDPKIPIKYLDENKGISGNTNEAATLVTGEYIALFDHDDLLMPNALFEIVKVINKDREVDFIYTDEDKTDETSTRRFDPHFKPDFAIDTFRSNNYICHFTTMKRELFDSVGGFRKEYDGAQDFDLFLRTTEKAKKIVHIPKVVYHWRVHQNSTAGAGEAKLYAFEAGKNAIQDSLDRNGIKGTVEMGKYLGIYNIRYELESTPLVSILIPTKDHIEDLDRCIKSIIEKSTYKNYEIIVIENNSTESETFKYYDTLKNYSNIKVVEWKDEFNYSAINNFGVKNASGEVFLLLNNDVEVINGDWIERMLQYAQREDVGAVGAKLYYPNDTIQHGGVIVGLGGIANHAHKHFHREAPGYFARLNFVQNFSAVTAACLMVRRDVYEKLNGLDEDLKVAFNDVDFCLRIRALDKLIVWTPFAELYHHESISRGVEDTPEKIERFKGEIRFMEKRWGKFIKAGDPYYNPNLTMSREDYSLNFHLKNS</sequence>
<feature type="domain" description="Glycosyltransferase 2-like" evidence="1">
    <location>
        <begin position="272"/>
        <end position="431"/>
    </location>
</feature>
<dbReference type="SUPFAM" id="SSF53448">
    <property type="entry name" value="Nucleotide-diphospho-sugar transferases"/>
    <property type="match status" value="2"/>
</dbReference>
<proteinExistence type="predicted"/>
<keyword evidence="2" id="KW-0808">Transferase</keyword>
<name>A0A173N0G5_CLOCL</name>
<reference evidence="2" key="1">
    <citation type="submission" date="2009-04" db="EMBL/GenBank/DDBJ databases">
        <title>Clostridium cellulovorans cellulosomal and noncellulosomal genes.</title>
        <authorList>
            <person name="Tamaru Y."/>
        </authorList>
    </citation>
    <scope>NUCLEOTIDE SEQUENCE</scope>
</reference>
<protein>
    <submittedName>
        <fullName evidence="2">Glycosyl transferase</fullName>
    </submittedName>
</protein>
<dbReference type="CDD" id="cd04186">
    <property type="entry name" value="GT_2_like_c"/>
    <property type="match status" value="1"/>
</dbReference>
<dbReference type="PANTHER" id="PTHR43179">
    <property type="entry name" value="RHAMNOSYLTRANSFERASE WBBL"/>
    <property type="match status" value="1"/>
</dbReference>
<dbReference type="OMA" id="RFEPHFK"/>
<dbReference type="Pfam" id="PF00535">
    <property type="entry name" value="Glycos_transf_2"/>
    <property type="match status" value="2"/>
</dbReference>
<dbReference type="InterPro" id="IPR029044">
    <property type="entry name" value="Nucleotide-diphossugar_trans"/>
</dbReference>
<feature type="domain" description="Glycosyltransferase 2-like" evidence="1">
    <location>
        <begin position="527"/>
        <end position="704"/>
    </location>
</feature>
<dbReference type="GO" id="GO:0016757">
    <property type="term" value="F:glycosyltransferase activity"/>
    <property type="evidence" value="ECO:0007669"/>
    <property type="project" value="UniProtKB-KW"/>
</dbReference>
<dbReference type="CDD" id="cd04184">
    <property type="entry name" value="GT2_RfbC_Mx_like"/>
    <property type="match status" value="1"/>
</dbReference>
<evidence type="ECO:0000259" key="1">
    <source>
        <dbReference type="Pfam" id="PF00535"/>
    </source>
</evidence>
<dbReference type="AlphaFoldDB" id="A0A173N0G5"/>
<organism evidence="2">
    <name type="scientific">Clostridium cellulovorans</name>
    <dbReference type="NCBI Taxonomy" id="1493"/>
    <lineage>
        <taxon>Bacteria</taxon>
        <taxon>Bacillati</taxon>
        <taxon>Bacillota</taxon>
        <taxon>Clostridia</taxon>
        <taxon>Eubacteriales</taxon>
        <taxon>Clostridiaceae</taxon>
        <taxon>Clostridium</taxon>
    </lineage>
</organism>
<gene>
    <name evidence="2" type="primary">GlyGT2E</name>
</gene>
<dbReference type="InterPro" id="IPR001173">
    <property type="entry name" value="Glyco_trans_2-like"/>
</dbReference>
<accession>A0A173N0G5</accession>
<dbReference type="Gene3D" id="3.90.550.10">
    <property type="entry name" value="Spore Coat Polysaccharide Biosynthesis Protein SpsA, Chain A"/>
    <property type="match status" value="2"/>
</dbReference>
<dbReference type="EMBL" id="AB499284">
    <property type="protein sequence ID" value="BAV13183.1"/>
    <property type="molecule type" value="Genomic_DNA"/>
</dbReference>
<dbReference type="PANTHER" id="PTHR43179:SF7">
    <property type="entry name" value="RHAMNOSYLTRANSFERASE WBBL"/>
    <property type="match status" value="1"/>
</dbReference>
<evidence type="ECO:0000313" key="2">
    <source>
        <dbReference type="EMBL" id="BAV13183.1"/>
    </source>
</evidence>